<keyword evidence="5" id="KW-1185">Reference proteome</keyword>
<accession>A0A1P8WF82</accession>
<name>A0A1P8WF82_9PLAN</name>
<keyword evidence="3" id="KW-0472">Membrane</keyword>
<protein>
    <submittedName>
        <fullName evidence="4">Tetratricopeptide repeat protein</fullName>
    </submittedName>
</protein>
<dbReference type="InterPro" id="IPR011990">
    <property type="entry name" value="TPR-like_helical_dom_sf"/>
</dbReference>
<keyword evidence="3" id="KW-1133">Transmembrane helix</keyword>
<dbReference type="Pfam" id="PF14559">
    <property type="entry name" value="TPR_19"/>
    <property type="match status" value="2"/>
</dbReference>
<feature type="transmembrane region" description="Helical" evidence="3">
    <location>
        <begin position="24"/>
        <end position="48"/>
    </location>
</feature>
<dbReference type="SUPFAM" id="SSF48452">
    <property type="entry name" value="TPR-like"/>
    <property type="match status" value="2"/>
</dbReference>
<dbReference type="PANTHER" id="PTHR12558">
    <property type="entry name" value="CELL DIVISION CYCLE 16,23,27"/>
    <property type="match status" value="1"/>
</dbReference>
<evidence type="ECO:0000313" key="5">
    <source>
        <dbReference type="Proteomes" id="UP000187735"/>
    </source>
</evidence>
<evidence type="ECO:0000256" key="2">
    <source>
        <dbReference type="SAM" id="MobiDB-lite"/>
    </source>
</evidence>
<dbReference type="PANTHER" id="PTHR12558:SF13">
    <property type="entry name" value="CELL DIVISION CYCLE PROTEIN 27 HOMOLOG"/>
    <property type="match status" value="1"/>
</dbReference>
<organism evidence="4 5">
    <name type="scientific">Fuerstiella marisgermanici</name>
    <dbReference type="NCBI Taxonomy" id="1891926"/>
    <lineage>
        <taxon>Bacteria</taxon>
        <taxon>Pseudomonadati</taxon>
        <taxon>Planctomycetota</taxon>
        <taxon>Planctomycetia</taxon>
        <taxon>Planctomycetales</taxon>
        <taxon>Planctomycetaceae</taxon>
        <taxon>Fuerstiella</taxon>
    </lineage>
</organism>
<dbReference type="RefSeq" id="WP_077024289.1">
    <property type="nucleotide sequence ID" value="NZ_CP017641.1"/>
</dbReference>
<feature type="repeat" description="TPR" evidence="1">
    <location>
        <begin position="282"/>
        <end position="315"/>
    </location>
</feature>
<gene>
    <name evidence="4" type="ORF">Fuma_02312</name>
</gene>
<proteinExistence type="predicted"/>
<keyword evidence="1" id="KW-0802">TPR repeat</keyword>
<evidence type="ECO:0000313" key="4">
    <source>
        <dbReference type="EMBL" id="APZ92700.1"/>
    </source>
</evidence>
<reference evidence="4 5" key="1">
    <citation type="journal article" date="2016" name="Front. Microbiol.">
        <title>Fuerstia marisgermanicae gen. nov., sp. nov., an Unusual Member of the Phylum Planctomycetes from the German Wadden Sea.</title>
        <authorList>
            <person name="Kohn T."/>
            <person name="Heuer A."/>
            <person name="Jogler M."/>
            <person name="Vollmers J."/>
            <person name="Boedeker C."/>
            <person name="Bunk B."/>
            <person name="Rast P."/>
            <person name="Borchert D."/>
            <person name="Glockner I."/>
            <person name="Freese H.M."/>
            <person name="Klenk H.P."/>
            <person name="Overmann J."/>
            <person name="Kaster A.K."/>
            <person name="Rohde M."/>
            <person name="Wiegand S."/>
            <person name="Jogler C."/>
        </authorList>
    </citation>
    <scope>NUCLEOTIDE SEQUENCE [LARGE SCALE GENOMIC DNA]</scope>
    <source>
        <strain evidence="4 5">NH11</strain>
    </source>
</reference>
<keyword evidence="3" id="KW-0812">Transmembrane</keyword>
<dbReference type="SMART" id="SM00028">
    <property type="entry name" value="TPR"/>
    <property type="match status" value="4"/>
</dbReference>
<evidence type="ECO:0000256" key="3">
    <source>
        <dbReference type="SAM" id="Phobius"/>
    </source>
</evidence>
<dbReference type="AlphaFoldDB" id="A0A1P8WF82"/>
<dbReference type="InterPro" id="IPR019734">
    <property type="entry name" value="TPR_rpt"/>
</dbReference>
<sequence length="430" mass="48874">MATSYTNQAHTVDAVRPARRRRKLVTWTLVLVVIFIAACAVLFQVGLWRGRVAIDARRNDVAKRWLSMTGLCWRKNAEWYYLNAIVNRRSLDFDAVERNLKKAHELGWPVSELERQQNLAFIQTGQFQQIGNKWSELFLSAGSDGPEICKAYVDYALSRFRADEAATVIEGWKTDFPDDPEPYVTEGTINSVLLAWSRAETSFREALEIDPTNDEARIKLADALIQQLKFSEADAELRKVSKSSATEPHVISALAHCVAQQGRLDEALDSLEEALEEKPSDETLLRELGRLQLMQGENEEAIAALTPVLESHPEDTEIRYALAQALRNHGEEQAAQQHFRLVDEGTKALRELSRLTAHVTQNPADVETRFKIGSVTWKWKSRRDGVAWLQSVLEFSPKHTPTHKLLAQHYEESGDRKKAKYHKKMSEGDE</sequence>
<dbReference type="EMBL" id="CP017641">
    <property type="protein sequence ID" value="APZ92700.1"/>
    <property type="molecule type" value="Genomic_DNA"/>
</dbReference>
<dbReference type="STRING" id="1891926.Fuma_02312"/>
<dbReference type="Gene3D" id="1.25.40.10">
    <property type="entry name" value="Tetratricopeptide repeat domain"/>
    <property type="match status" value="1"/>
</dbReference>
<feature type="repeat" description="TPR" evidence="1">
    <location>
        <begin position="248"/>
        <end position="281"/>
    </location>
</feature>
<dbReference type="OrthoDB" id="265874at2"/>
<dbReference type="Proteomes" id="UP000187735">
    <property type="component" value="Chromosome"/>
</dbReference>
<feature type="region of interest" description="Disordered" evidence="2">
    <location>
        <begin position="408"/>
        <end position="430"/>
    </location>
</feature>
<feature type="repeat" description="TPR" evidence="1">
    <location>
        <begin position="180"/>
        <end position="213"/>
    </location>
</feature>
<dbReference type="PROSITE" id="PS50005">
    <property type="entry name" value="TPR"/>
    <property type="match status" value="3"/>
</dbReference>
<dbReference type="KEGG" id="fmr:Fuma_02312"/>
<evidence type="ECO:0000256" key="1">
    <source>
        <dbReference type="PROSITE-ProRule" id="PRU00339"/>
    </source>
</evidence>